<comment type="caution">
    <text evidence="1">The sequence shown here is derived from an EMBL/GenBank/DDBJ whole genome shotgun (WGS) entry which is preliminary data.</text>
</comment>
<gene>
    <name evidence="1" type="ORF">BGAL_0057g00070</name>
</gene>
<reference evidence="1 2" key="1">
    <citation type="submission" date="2017-12" db="EMBL/GenBank/DDBJ databases">
        <title>Comparative genomics of Botrytis spp.</title>
        <authorList>
            <person name="Valero-Jimenez C.A."/>
            <person name="Tapia P."/>
            <person name="Veloso J."/>
            <person name="Silva-Moreno E."/>
            <person name="Staats M."/>
            <person name="Valdes J.H."/>
            <person name="Van Kan J.A.L."/>
        </authorList>
    </citation>
    <scope>NUCLEOTIDE SEQUENCE [LARGE SCALE GENOMIC DNA]</scope>
    <source>
        <strain evidence="1 2">MUCL435</strain>
    </source>
</reference>
<dbReference type="PANTHER" id="PTHR42678">
    <property type="entry name" value="AMIDASE"/>
    <property type="match status" value="1"/>
</dbReference>
<dbReference type="OrthoDB" id="3559501at2759"/>
<proteinExistence type="predicted"/>
<evidence type="ECO:0000313" key="1">
    <source>
        <dbReference type="EMBL" id="THV53167.1"/>
    </source>
</evidence>
<sequence>MIIITRVHILRNGVVTTSSIEIYSTFISLHPRARIHSLTVESHTAQPASTLNLDVLIATANGLRRLLQDGKLSSAQLVDLYLSQIERHSHRGLKLNAMISTAPKKILLDIARSLDDGRAAEYIRGPLHSIPVTVKDSICTDVSLETDTTCDQVIGPVDGRMPTIAAAAGYPVGTVPLGYSQTNGRPFELAVVALANEEHKMMQFMTAWDKITPSRLPPPQLVD</sequence>
<dbReference type="EMBL" id="PQXL01000057">
    <property type="protein sequence ID" value="THV53167.1"/>
    <property type="molecule type" value="Genomic_DNA"/>
</dbReference>
<organism evidence="1 2">
    <name type="scientific">Botrytis galanthina</name>
    <dbReference type="NCBI Taxonomy" id="278940"/>
    <lineage>
        <taxon>Eukaryota</taxon>
        <taxon>Fungi</taxon>
        <taxon>Dikarya</taxon>
        <taxon>Ascomycota</taxon>
        <taxon>Pezizomycotina</taxon>
        <taxon>Leotiomycetes</taxon>
        <taxon>Helotiales</taxon>
        <taxon>Sclerotiniaceae</taxon>
        <taxon>Botrytis</taxon>
    </lineage>
</organism>
<dbReference type="SUPFAM" id="SSF75304">
    <property type="entry name" value="Amidase signature (AS) enzymes"/>
    <property type="match status" value="2"/>
</dbReference>
<dbReference type="InterPro" id="IPR036928">
    <property type="entry name" value="AS_sf"/>
</dbReference>
<accession>A0A4S8R5C3</accession>
<evidence type="ECO:0000313" key="2">
    <source>
        <dbReference type="Proteomes" id="UP000308671"/>
    </source>
</evidence>
<dbReference type="PANTHER" id="PTHR42678:SF34">
    <property type="entry name" value="OS04G0183300 PROTEIN"/>
    <property type="match status" value="1"/>
</dbReference>
<dbReference type="AlphaFoldDB" id="A0A4S8R5C3"/>
<protein>
    <submittedName>
        <fullName evidence="1">Uncharacterized protein</fullName>
    </submittedName>
</protein>
<keyword evidence="2" id="KW-1185">Reference proteome</keyword>
<dbReference type="Proteomes" id="UP000308671">
    <property type="component" value="Unassembled WGS sequence"/>
</dbReference>
<name>A0A4S8R5C3_9HELO</name>
<dbReference type="Gene3D" id="3.90.1300.10">
    <property type="entry name" value="Amidase signature (AS) domain"/>
    <property type="match status" value="2"/>
</dbReference>